<gene>
    <name evidence="1" type="ORF">PACLA_8A003234</name>
</gene>
<dbReference type="InterPro" id="IPR000719">
    <property type="entry name" value="Prot_kinase_dom"/>
</dbReference>
<organism evidence="1 2">
    <name type="scientific">Paramuricea clavata</name>
    <name type="common">Red gorgonian</name>
    <name type="synonym">Violescent sea-whip</name>
    <dbReference type="NCBI Taxonomy" id="317549"/>
    <lineage>
        <taxon>Eukaryota</taxon>
        <taxon>Metazoa</taxon>
        <taxon>Cnidaria</taxon>
        <taxon>Anthozoa</taxon>
        <taxon>Octocorallia</taxon>
        <taxon>Malacalcyonacea</taxon>
        <taxon>Plexauridae</taxon>
        <taxon>Paramuricea</taxon>
    </lineage>
</organism>
<evidence type="ECO:0000313" key="1">
    <source>
        <dbReference type="EMBL" id="CAB4028036.1"/>
    </source>
</evidence>
<name>A0A7D9LC45_PARCT</name>
<keyword evidence="1" id="KW-0808">Transferase</keyword>
<dbReference type="Gene3D" id="1.10.510.10">
    <property type="entry name" value="Transferase(Phosphotransferase) domain 1"/>
    <property type="match status" value="1"/>
</dbReference>
<proteinExistence type="predicted"/>
<protein>
    <submittedName>
        <fullName evidence="1">NEK kinase</fullName>
    </submittedName>
</protein>
<dbReference type="GO" id="GO:0004672">
    <property type="term" value="F:protein kinase activity"/>
    <property type="evidence" value="ECO:0007669"/>
    <property type="project" value="InterPro"/>
</dbReference>
<dbReference type="Pfam" id="PF07714">
    <property type="entry name" value="PK_Tyr_Ser-Thr"/>
    <property type="match status" value="1"/>
</dbReference>
<dbReference type="Proteomes" id="UP001152795">
    <property type="component" value="Unassembled WGS sequence"/>
</dbReference>
<comment type="caution">
    <text evidence="1">The sequence shown here is derived from an EMBL/GenBank/DDBJ whole genome shotgun (WGS) entry which is preliminary data.</text>
</comment>
<dbReference type="SUPFAM" id="SSF56112">
    <property type="entry name" value="Protein kinase-like (PK-like)"/>
    <property type="match status" value="1"/>
</dbReference>
<dbReference type="GO" id="GO:0005524">
    <property type="term" value="F:ATP binding"/>
    <property type="evidence" value="ECO:0007669"/>
    <property type="project" value="InterPro"/>
</dbReference>
<evidence type="ECO:0000313" key="2">
    <source>
        <dbReference type="Proteomes" id="UP001152795"/>
    </source>
</evidence>
<reference evidence="1" key="1">
    <citation type="submission" date="2020-04" db="EMBL/GenBank/DDBJ databases">
        <authorList>
            <person name="Alioto T."/>
            <person name="Alioto T."/>
            <person name="Gomez Garrido J."/>
        </authorList>
    </citation>
    <scope>NUCLEOTIDE SEQUENCE</scope>
    <source>
        <strain evidence="1">A484AB</strain>
    </source>
</reference>
<feature type="non-terminal residue" evidence="1">
    <location>
        <position position="1"/>
    </location>
</feature>
<sequence>SPLPAIPTTGCNANGCFGECLNASDIATQWSVDDSHFIKEIIPASLPDIQKVAELKFPSLAVITKRIVHIEKVELITEVGDMGNLEEFIGAFGCTVEIGIRYLSEIGEAISFLHQRRFIHRNLRAASVFIYTNGNAKLACFARVRRLKPNPDDQSSTIPIKLPMSDESLRW</sequence>
<keyword evidence="1" id="KW-0418">Kinase</keyword>
<dbReference type="PROSITE" id="PS50011">
    <property type="entry name" value="PROTEIN_KINASE_DOM"/>
    <property type="match status" value="1"/>
</dbReference>
<accession>A0A7D9LC45</accession>
<dbReference type="EMBL" id="CACRXK020015200">
    <property type="protein sequence ID" value="CAB4028036.1"/>
    <property type="molecule type" value="Genomic_DNA"/>
</dbReference>
<dbReference type="InterPro" id="IPR011009">
    <property type="entry name" value="Kinase-like_dom_sf"/>
</dbReference>
<dbReference type="InterPro" id="IPR001245">
    <property type="entry name" value="Ser-Thr/Tyr_kinase_cat_dom"/>
</dbReference>
<dbReference type="AlphaFoldDB" id="A0A7D9LC45"/>
<keyword evidence="2" id="KW-1185">Reference proteome</keyword>